<comment type="similarity">
    <text evidence="1">Belongs to the 3-beta-HSD family.</text>
</comment>
<dbReference type="PANTHER" id="PTHR43245">
    <property type="entry name" value="BIFUNCTIONAL POLYMYXIN RESISTANCE PROTEIN ARNA"/>
    <property type="match status" value="1"/>
</dbReference>
<dbReference type="AlphaFoldDB" id="A0A9P4M3I4"/>
<dbReference type="PANTHER" id="PTHR43245:SF51">
    <property type="entry name" value="SHORT CHAIN DEHYDROGENASE_REDUCTASE FAMILY 42E, MEMBER 2"/>
    <property type="match status" value="1"/>
</dbReference>
<dbReference type="EMBL" id="ML978129">
    <property type="protein sequence ID" value="KAF2096746.1"/>
    <property type="molecule type" value="Genomic_DNA"/>
</dbReference>
<dbReference type="SUPFAM" id="SSF51735">
    <property type="entry name" value="NAD(P)-binding Rossmann-fold domains"/>
    <property type="match status" value="1"/>
</dbReference>
<dbReference type="GO" id="GO:0006694">
    <property type="term" value="P:steroid biosynthetic process"/>
    <property type="evidence" value="ECO:0007669"/>
    <property type="project" value="InterPro"/>
</dbReference>
<accession>A0A9P4M3I4</accession>
<keyword evidence="5" id="KW-1185">Reference proteome</keyword>
<organism evidence="4 5">
    <name type="scientific">Rhizodiscina lignyota</name>
    <dbReference type="NCBI Taxonomy" id="1504668"/>
    <lineage>
        <taxon>Eukaryota</taxon>
        <taxon>Fungi</taxon>
        <taxon>Dikarya</taxon>
        <taxon>Ascomycota</taxon>
        <taxon>Pezizomycotina</taxon>
        <taxon>Dothideomycetes</taxon>
        <taxon>Pleosporomycetidae</taxon>
        <taxon>Aulographales</taxon>
        <taxon>Rhizodiscinaceae</taxon>
        <taxon>Rhizodiscina</taxon>
    </lineage>
</organism>
<evidence type="ECO:0000256" key="2">
    <source>
        <dbReference type="ARBA" id="ARBA00023002"/>
    </source>
</evidence>
<evidence type="ECO:0000313" key="4">
    <source>
        <dbReference type="EMBL" id="KAF2096746.1"/>
    </source>
</evidence>
<feature type="domain" description="3-beta hydroxysteroid dehydrogenase/isomerase" evidence="3">
    <location>
        <begin position="12"/>
        <end position="239"/>
    </location>
</feature>
<name>A0A9P4M3I4_9PEZI</name>
<dbReference type="InterPro" id="IPR036291">
    <property type="entry name" value="NAD(P)-bd_dom_sf"/>
</dbReference>
<evidence type="ECO:0000313" key="5">
    <source>
        <dbReference type="Proteomes" id="UP000799772"/>
    </source>
</evidence>
<gene>
    <name evidence="4" type="ORF">NA57DRAFT_67369</name>
</gene>
<dbReference type="Gene3D" id="3.40.50.720">
    <property type="entry name" value="NAD(P)-binding Rossmann-like Domain"/>
    <property type="match status" value="1"/>
</dbReference>
<keyword evidence="2" id="KW-0560">Oxidoreductase</keyword>
<dbReference type="Proteomes" id="UP000799772">
    <property type="component" value="Unassembled WGS sequence"/>
</dbReference>
<sequence>MSSSSDTTGPVLVTGGCGFLGFHVVQALLDDLSCGPITVVSRNPTTNIFDNVDYKACDITDAVLVKRIVEEINPRVIIHIASPRPMDVALKQDDFEDSNIVGTRNLINSARDCSSTEAFVFSSTVNVIQGKEHINVKEDYRPYWNPKSKEALPYWRSKAEAEKIVLVANSGNLKTASLRLCMVIGLKEHALVPAQLDALDQGKTNIQLGDNRNLLDTVSAENAAHAHLLAMHALLDQRKLLGEIIWRTAGDKTELRDVRIIPSWAANAMAMAAEFANAFIFFSGKIPELNRHVVNFCTSTYTYDISKARDVLGFNPTARTEQVMKEATEWELKRRAQS</sequence>
<dbReference type="InterPro" id="IPR002225">
    <property type="entry name" value="3Beta_OHSteriod_DH/Estase"/>
</dbReference>
<dbReference type="Pfam" id="PF01073">
    <property type="entry name" value="3Beta_HSD"/>
    <property type="match status" value="1"/>
</dbReference>
<proteinExistence type="inferred from homology"/>
<dbReference type="OrthoDB" id="10058185at2759"/>
<comment type="caution">
    <text evidence="4">The sequence shown here is derived from an EMBL/GenBank/DDBJ whole genome shotgun (WGS) entry which is preliminary data.</text>
</comment>
<reference evidence="4" key="1">
    <citation type="journal article" date="2020" name="Stud. Mycol.">
        <title>101 Dothideomycetes genomes: a test case for predicting lifestyles and emergence of pathogens.</title>
        <authorList>
            <person name="Haridas S."/>
            <person name="Albert R."/>
            <person name="Binder M."/>
            <person name="Bloem J."/>
            <person name="Labutti K."/>
            <person name="Salamov A."/>
            <person name="Andreopoulos B."/>
            <person name="Baker S."/>
            <person name="Barry K."/>
            <person name="Bills G."/>
            <person name="Bluhm B."/>
            <person name="Cannon C."/>
            <person name="Castanera R."/>
            <person name="Culley D."/>
            <person name="Daum C."/>
            <person name="Ezra D."/>
            <person name="Gonzalez J."/>
            <person name="Henrissat B."/>
            <person name="Kuo A."/>
            <person name="Liang C."/>
            <person name="Lipzen A."/>
            <person name="Lutzoni F."/>
            <person name="Magnuson J."/>
            <person name="Mondo S."/>
            <person name="Nolan M."/>
            <person name="Ohm R."/>
            <person name="Pangilinan J."/>
            <person name="Park H.-J."/>
            <person name="Ramirez L."/>
            <person name="Alfaro M."/>
            <person name="Sun H."/>
            <person name="Tritt A."/>
            <person name="Yoshinaga Y."/>
            <person name="Zwiers L.-H."/>
            <person name="Turgeon B."/>
            <person name="Goodwin S."/>
            <person name="Spatafora J."/>
            <person name="Crous P."/>
            <person name="Grigoriev I."/>
        </authorList>
    </citation>
    <scope>NUCLEOTIDE SEQUENCE</scope>
    <source>
        <strain evidence="4">CBS 133067</strain>
    </source>
</reference>
<evidence type="ECO:0000259" key="3">
    <source>
        <dbReference type="Pfam" id="PF01073"/>
    </source>
</evidence>
<protein>
    <submittedName>
        <fullName evidence="4">NAD(P)-binding protein</fullName>
    </submittedName>
</protein>
<dbReference type="InterPro" id="IPR050177">
    <property type="entry name" value="Lipid_A_modif_metabolic_enz"/>
</dbReference>
<dbReference type="GO" id="GO:0016616">
    <property type="term" value="F:oxidoreductase activity, acting on the CH-OH group of donors, NAD or NADP as acceptor"/>
    <property type="evidence" value="ECO:0007669"/>
    <property type="project" value="InterPro"/>
</dbReference>
<evidence type="ECO:0000256" key="1">
    <source>
        <dbReference type="ARBA" id="ARBA00009219"/>
    </source>
</evidence>